<reference evidence="4" key="2">
    <citation type="submission" date="2023-01" db="EMBL/GenBank/DDBJ databases">
        <authorList>
            <person name="Sun Q."/>
            <person name="Evtushenko L."/>
        </authorList>
    </citation>
    <scope>NUCLEOTIDE SEQUENCE</scope>
    <source>
        <strain evidence="4">VKM Ac-1321</strain>
    </source>
</reference>
<dbReference type="Pfam" id="PF24837">
    <property type="entry name" value="AMIN-like"/>
    <property type="match status" value="1"/>
</dbReference>
<dbReference type="EMBL" id="BSFP01000047">
    <property type="protein sequence ID" value="GLL04623.1"/>
    <property type="molecule type" value="Genomic_DNA"/>
</dbReference>
<feature type="region of interest" description="Disordered" evidence="1">
    <location>
        <begin position="23"/>
        <end position="72"/>
    </location>
</feature>
<sequence length="251" mass="26410">MRSSREPIIIVALAAVFAAPAACGTQEPGGGASPPPPSSSIVPSTVPSVVPSPTGSPPSVAVPVPTTGGGTAEVSSRITYQWHWPNDADRPASVTHQYAVPPVPQLIRIGAGDHPRDPGERPYNRMTFTFTRAVPSYTVQFVDRLVADGSGAPISLRGNGVLQVTFRTAQAHTADGTRSSIRSRPSANLGMSRMVDYAAAGDYEGVVTYGIGIAWPVAHSNPQIAVRVYEVVRNDSQDGRQYVVAVDVDAR</sequence>
<protein>
    <recommendedName>
        <fullName evidence="3">AMIN-like domain-containing protein</fullName>
    </recommendedName>
</protein>
<dbReference type="RefSeq" id="WP_271189709.1">
    <property type="nucleotide sequence ID" value="NZ_BSFP01000047.1"/>
</dbReference>
<keyword evidence="2" id="KW-0732">Signal</keyword>
<dbReference type="InterPro" id="IPR056303">
    <property type="entry name" value="AMIN-like"/>
</dbReference>
<evidence type="ECO:0000313" key="4">
    <source>
        <dbReference type="EMBL" id="GLL04623.1"/>
    </source>
</evidence>
<gene>
    <name evidence="4" type="ORF">GCM10017581_063700</name>
</gene>
<dbReference type="AlphaFoldDB" id="A0A9W6KNY6"/>
<accession>A0A9W6KNY6</accession>
<feature type="signal peptide" evidence="2">
    <location>
        <begin position="1"/>
        <end position="21"/>
    </location>
</feature>
<organism evidence="4 5">
    <name type="scientific">Dactylosporangium matsuzakiense</name>
    <dbReference type="NCBI Taxonomy" id="53360"/>
    <lineage>
        <taxon>Bacteria</taxon>
        <taxon>Bacillati</taxon>
        <taxon>Actinomycetota</taxon>
        <taxon>Actinomycetes</taxon>
        <taxon>Micromonosporales</taxon>
        <taxon>Micromonosporaceae</taxon>
        <taxon>Dactylosporangium</taxon>
    </lineage>
</organism>
<evidence type="ECO:0000259" key="3">
    <source>
        <dbReference type="Pfam" id="PF24837"/>
    </source>
</evidence>
<dbReference type="Proteomes" id="UP001143480">
    <property type="component" value="Unassembled WGS sequence"/>
</dbReference>
<keyword evidence="5" id="KW-1185">Reference proteome</keyword>
<feature type="chain" id="PRO_5040951312" description="AMIN-like domain-containing protein" evidence="2">
    <location>
        <begin position="22"/>
        <end position="251"/>
    </location>
</feature>
<name>A0A9W6KNY6_9ACTN</name>
<reference evidence="4" key="1">
    <citation type="journal article" date="2014" name="Int. J. Syst. Evol. Microbiol.">
        <title>Complete genome sequence of Corynebacterium casei LMG S-19264T (=DSM 44701T), isolated from a smear-ripened cheese.</title>
        <authorList>
            <consortium name="US DOE Joint Genome Institute (JGI-PGF)"/>
            <person name="Walter F."/>
            <person name="Albersmeier A."/>
            <person name="Kalinowski J."/>
            <person name="Ruckert C."/>
        </authorList>
    </citation>
    <scope>NUCLEOTIDE SEQUENCE</scope>
    <source>
        <strain evidence="4">VKM Ac-1321</strain>
    </source>
</reference>
<evidence type="ECO:0000256" key="2">
    <source>
        <dbReference type="SAM" id="SignalP"/>
    </source>
</evidence>
<feature type="domain" description="AMIN-like" evidence="3">
    <location>
        <begin position="122"/>
        <end position="214"/>
    </location>
</feature>
<evidence type="ECO:0000313" key="5">
    <source>
        <dbReference type="Proteomes" id="UP001143480"/>
    </source>
</evidence>
<comment type="caution">
    <text evidence="4">The sequence shown here is derived from an EMBL/GenBank/DDBJ whole genome shotgun (WGS) entry which is preliminary data.</text>
</comment>
<proteinExistence type="predicted"/>
<feature type="compositionally biased region" description="Low complexity" evidence="1">
    <location>
        <begin position="39"/>
        <end position="66"/>
    </location>
</feature>
<evidence type="ECO:0000256" key="1">
    <source>
        <dbReference type="SAM" id="MobiDB-lite"/>
    </source>
</evidence>